<proteinExistence type="predicted"/>
<dbReference type="PaxDb" id="73239-Q7RAZ3"/>
<reference evidence="1 2" key="1">
    <citation type="journal article" date="2002" name="Nature">
        <title>Genome sequence and comparative analysis of the model rodent malaria parasite Plasmodium yoelii yoelii.</title>
        <authorList>
            <person name="Carlton J.M."/>
            <person name="Angiuoli S.V."/>
            <person name="Suh B.B."/>
            <person name="Kooij T.W."/>
            <person name="Pertea M."/>
            <person name="Silva J.C."/>
            <person name="Ermolaeva M.D."/>
            <person name="Allen J.E."/>
            <person name="Selengut J.D."/>
            <person name="Koo H.L."/>
            <person name="Peterson J.D."/>
            <person name="Pop M."/>
            <person name="Kosack D.S."/>
            <person name="Shumway M.F."/>
            <person name="Bidwell S.L."/>
            <person name="Shallom S.J."/>
            <person name="van Aken S.E."/>
            <person name="Riedmuller S.B."/>
            <person name="Feldblyum T.V."/>
            <person name="Cho J.K."/>
            <person name="Quackenbush J."/>
            <person name="Sedegah M."/>
            <person name="Shoaibi A."/>
            <person name="Cummings L.M."/>
            <person name="Florens L."/>
            <person name="Yates J.R."/>
            <person name="Raine J.D."/>
            <person name="Sinden R.E."/>
            <person name="Harris M.A."/>
            <person name="Cunningham D.A."/>
            <person name="Preiser P.R."/>
            <person name="Bergman L.W."/>
            <person name="Vaidya A.B."/>
            <person name="van Lin L.H."/>
            <person name="Janse C.J."/>
            <person name="Waters A.P."/>
            <person name="Smith H.O."/>
            <person name="White O.R."/>
            <person name="Salzberg S.L."/>
            <person name="Venter J.C."/>
            <person name="Fraser C.M."/>
            <person name="Hoffman S.L."/>
            <person name="Gardner M.J."/>
            <person name="Carucci D.J."/>
        </authorList>
    </citation>
    <scope>NUCLEOTIDE SEQUENCE [LARGE SCALE GENOMIC DNA]</scope>
    <source>
        <strain evidence="1 2">17XNL</strain>
    </source>
</reference>
<evidence type="ECO:0000313" key="1">
    <source>
        <dbReference type="EMBL" id="EAA18555.1"/>
    </source>
</evidence>
<name>Q7RAZ3_PLAYO</name>
<feature type="non-terminal residue" evidence="1">
    <location>
        <position position="1"/>
    </location>
</feature>
<dbReference type="InParanoid" id="Q7RAZ3"/>
<protein>
    <submittedName>
        <fullName evidence="1">Uncharacterized protein</fullName>
    </submittedName>
</protein>
<sequence>VYTLLEKVICFNFNYTCPDFRVINF</sequence>
<keyword evidence="2" id="KW-1185">Reference proteome</keyword>
<dbReference type="Proteomes" id="UP000008553">
    <property type="component" value="Unassembled WGS sequence"/>
</dbReference>
<gene>
    <name evidence="1" type="ORF">PY06356</name>
</gene>
<organism evidence="1 2">
    <name type="scientific">Plasmodium yoelii yoelii</name>
    <dbReference type="NCBI Taxonomy" id="73239"/>
    <lineage>
        <taxon>Eukaryota</taxon>
        <taxon>Sar</taxon>
        <taxon>Alveolata</taxon>
        <taxon>Apicomplexa</taxon>
        <taxon>Aconoidasida</taxon>
        <taxon>Haemosporida</taxon>
        <taxon>Plasmodiidae</taxon>
        <taxon>Plasmodium</taxon>
        <taxon>Plasmodium (Vinckeia)</taxon>
    </lineage>
</organism>
<dbReference type="AlphaFoldDB" id="Q7RAZ3"/>
<accession>Q7RAZ3</accession>
<dbReference type="EMBL" id="AABL01002136">
    <property type="protein sequence ID" value="EAA18555.1"/>
    <property type="molecule type" value="Genomic_DNA"/>
</dbReference>
<comment type="caution">
    <text evidence="1">The sequence shown here is derived from an EMBL/GenBank/DDBJ whole genome shotgun (WGS) entry which is preliminary data.</text>
</comment>
<evidence type="ECO:0000313" key="2">
    <source>
        <dbReference type="Proteomes" id="UP000008553"/>
    </source>
</evidence>